<accession>A0A6F8XRY3</accession>
<dbReference type="PANTHER" id="PTHR43537:SF24">
    <property type="entry name" value="GLUCONATE OPERON TRANSCRIPTIONAL REPRESSOR"/>
    <property type="match status" value="1"/>
</dbReference>
<proteinExistence type="predicted"/>
<reference evidence="5 6" key="1">
    <citation type="submission" date="2020-03" db="EMBL/GenBank/DDBJ databases">
        <title>Whole genome shotgun sequence of Phytohabitans flavus NBRC 107702.</title>
        <authorList>
            <person name="Komaki H."/>
            <person name="Tamura T."/>
        </authorList>
    </citation>
    <scope>NUCLEOTIDE SEQUENCE [LARGE SCALE GENOMIC DNA]</scope>
    <source>
        <strain evidence="5 6">NBRC 107702</strain>
    </source>
</reference>
<dbReference type="PROSITE" id="PS50949">
    <property type="entry name" value="HTH_GNTR"/>
    <property type="match status" value="1"/>
</dbReference>
<dbReference type="Gene3D" id="1.20.120.530">
    <property type="entry name" value="GntR ligand-binding domain-like"/>
    <property type="match status" value="1"/>
</dbReference>
<sequence>MTSTTGRVAQGSKAEVAYEVIRARILDGTFGPGYRLVLDRLAAEIGVSAVPVREALRRLEAEGYVDFKRNVGATVRSVDATAYGETMETLAILEATATSLAAPHLGKKEIKAARKLNESMARSLERLDPVGFSNLNQELHETLYRACPNTYLLGLVDREWERVRGIRSSSFAFIPERAQQAVAEHTRLIDLIENQSTPTKIEDYARAHRMRTAQRFLERHSATSQPVGGRR</sequence>
<keyword evidence="1" id="KW-0805">Transcription regulation</keyword>
<dbReference type="Pfam" id="PF00392">
    <property type="entry name" value="GntR"/>
    <property type="match status" value="1"/>
</dbReference>
<evidence type="ECO:0000313" key="6">
    <source>
        <dbReference type="Proteomes" id="UP000502508"/>
    </source>
</evidence>
<dbReference type="Proteomes" id="UP000502508">
    <property type="component" value="Chromosome"/>
</dbReference>
<evidence type="ECO:0000313" key="5">
    <source>
        <dbReference type="EMBL" id="BCB76595.1"/>
    </source>
</evidence>
<dbReference type="Gene3D" id="1.10.10.10">
    <property type="entry name" value="Winged helix-like DNA-binding domain superfamily/Winged helix DNA-binding domain"/>
    <property type="match status" value="1"/>
</dbReference>
<dbReference type="Pfam" id="PF07729">
    <property type="entry name" value="FCD"/>
    <property type="match status" value="1"/>
</dbReference>
<dbReference type="InterPro" id="IPR011711">
    <property type="entry name" value="GntR_C"/>
</dbReference>
<organism evidence="5 6">
    <name type="scientific">Phytohabitans flavus</name>
    <dbReference type="NCBI Taxonomy" id="1076124"/>
    <lineage>
        <taxon>Bacteria</taxon>
        <taxon>Bacillati</taxon>
        <taxon>Actinomycetota</taxon>
        <taxon>Actinomycetes</taxon>
        <taxon>Micromonosporales</taxon>
        <taxon>Micromonosporaceae</taxon>
    </lineage>
</organism>
<dbReference type="CDD" id="cd07377">
    <property type="entry name" value="WHTH_GntR"/>
    <property type="match status" value="1"/>
</dbReference>
<dbReference type="RefSeq" id="WP_173036604.1">
    <property type="nucleotide sequence ID" value="NZ_AP022870.1"/>
</dbReference>
<evidence type="ECO:0000259" key="4">
    <source>
        <dbReference type="PROSITE" id="PS50949"/>
    </source>
</evidence>
<dbReference type="SMART" id="SM00345">
    <property type="entry name" value="HTH_GNTR"/>
    <property type="match status" value="1"/>
</dbReference>
<dbReference type="InterPro" id="IPR000524">
    <property type="entry name" value="Tscrpt_reg_HTH_GntR"/>
</dbReference>
<dbReference type="InterPro" id="IPR008920">
    <property type="entry name" value="TF_FadR/GntR_C"/>
</dbReference>
<dbReference type="PANTHER" id="PTHR43537">
    <property type="entry name" value="TRANSCRIPTIONAL REGULATOR, GNTR FAMILY"/>
    <property type="match status" value="1"/>
</dbReference>
<gene>
    <name evidence="5" type="ORF">Pflav_030050</name>
</gene>
<dbReference type="GO" id="GO:0003700">
    <property type="term" value="F:DNA-binding transcription factor activity"/>
    <property type="evidence" value="ECO:0007669"/>
    <property type="project" value="InterPro"/>
</dbReference>
<dbReference type="GO" id="GO:0003677">
    <property type="term" value="F:DNA binding"/>
    <property type="evidence" value="ECO:0007669"/>
    <property type="project" value="UniProtKB-KW"/>
</dbReference>
<dbReference type="InterPro" id="IPR036388">
    <property type="entry name" value="WH-like_DNA-bd_sf"/>
</dbReference>
<name>A0A6F8XRY3_9ACTN</name>
<dbReference type="InterPro" id="IPR036390">
    <property type="entry name" value="WH_DNA-bd_sf"/>
</dbReference>
<evidence type="ECO:0000256" key="1">
    <source>
        <dbReference type="ARBA" id="ARBA00023015"/>
    </source>
</evidence>
<protein>
    <submittedName>
        <fullName evidence="5">GntR family transcriptional regulator</fullName>
    </submittedName>
</protein>
<reference evidence="5 6" key="2">
    <citation type="submission" date="2020-03" db="EMBL/GenBank/DDBJ databases">
        <authorList>
            <person name="Ichikawa N."/>
            <person name="Kimura A."/>
            <person name="Kitahashi Y."/>
            <person name="Uohara A."/>
        </authorList>
    </citation>
    <scope>NUCLEOTIDE SEQUENCE [LARGE SCALE GENOMIC DNA]</scope>
    <source>
        <strain evidence="5 6">NBRC 107702</strain>
    </source>
</reference>
<keyword evidence="2" id="KW-0238">DNA-binding</keyword>
<dbReference type="EMBL" id="AP022870">
    <property type="protein sequence ID" value="BCB76595.1"/>
    <property type="molecule type" value="Genomic_DNA"/>
</dbReference>
<dbReference type="SMART" id="SM00895">
    <property type="entry name" value="FCD"/>
    <property type="match status" value="1"/>
</dbReference>
<dbReference type="AlphaFoldDB" id="A0A6F8XRY3"/>
<feature type="domain" description="HTH gntR-type" evidence="4">
    <location>
        <begin position="11"/>
        <end position="78"/>
    </location>
</feature>
<keyword evidence="3" id="KW-0804">Transcription</keyword>
<keyword evidence="6" id="KW-1185">Reference proteome</keyword>
<dbReference type="KEGG" id="pfla:Pflav_030050"/>
<dbReference type="SUPFAM" id="SSF46785">
    <property type="entry name" value="Winged helix' DNA-binding domain"/>
    <property type="match status" value="1"/>
</dbReference>
<evidence type="ECO:0000256" key="3">
    <source>
        <dbReference type="ARBA" id="ARBA00023163"/>
    </source>
</evidence>
<evidence type="ECO:0000256" key="2">
    <source>
        <dbReference type="ARBA" id="ARBA00023125"/>
    </source>
</evidence>
<dbReference type="SUPFAM" id="SSF48008">
    <property type="entry name" value="GntR ligand-binding domain-like"/>
    <property type="match status" value="1"/>
</dbReference>